<protein>
    <submittedName>
        <fullName evidence="2">Uncharacterized protein</fullName>
    </submittedName>
</protein>
<accession>A0A137PBJ4</accession>
<proteinExistence type="predicted"/>
<name>A0A137PBJ4_CONC2</name>
<evidence type="ECO:0000256" key="1">
    <source>
        <dbReference type="SAM" id="MobiDB-lite"/>
    </source>
</evidence>
<organism evidence="2 3">
    <name type="scientific">Conidiobolus coronatus (strain ATCC 28846 / CBS 209.66 / NRRL 28638)</name>
    <name type="common">Delacroixia coronata</name>
    <dbReference type="NCBI Taxonomy" id="796925"/>
    <lineage>
        <taxon>Eukaryota</taxon>
        <taxon>Fungi</taxon>
        <taxon>Fungi incertae sedis</taxon>
        <taxon>Zoopagomycota</taxon>
        <taxon>Entomophthoromycotina</taxon>
        <taxon>Entomophthoromycetes</taxon>
        <taxon>Entomophthorales</taxon>
        <taxon>Ancylistaceae</taxon>
        <taxon>Conidiobolus</taxon>
    </lineage>
</organism>
<evidence type="ECO:0000313" key="2">
    <source>
        <dbReference type="EMBL" id="KXN72311.1"/>
    </source>
</evidence>
<sequence length="261" mass="30029">MLVLLVVFIGIVCAQEGGGDKGGVQQQQQQEKGKQQQGEKDDNKDKKEDNKDDKKEKKEDNKEDNDSKDKKEDNKDNNKSKEKPDMSKNNYTKNPISFNLISPEKLENLERLVSMDDKLDFQWEWKKNILPKTATEIKFTLERTDTPGRATFEIGKAGVMDKSYKYVLKDYNKQENLKEEISAGVYKLYIHDAEKAYDFIPNTAKGEFNSNTNLVIYEQNLTPDTKYFLDSSSPYSITSISWSMRGLTIISLLAIVHYLLI</sequence>
<gene>
    <name evidence="2" type="ORF">CONCODRAFT_4847</name>
</gene>
<dbReference type="Proteomes" id="UP000070444">
    <property type="component" value="Unassembled WGS sequence"/>
</dbReference>
<feature type="compositionally biased region" description="Basic and acidic residues" evidence="1">
    <location>
        <begin position="31"/>
        <end position="86"/>
    </location>
</feature>
<feature type="region of interest" description="Disordered" evidence="1">
    <location>
        <begin position="16"/>
        <end position="96"/>
    </location>
</feature>
<keyword evidence="3" id="KW-1185">Reference proteome</keyword>
<reference evidence="2 3" key="1">
    <citation type="journal article" date="2015" name="Genome Biol. Evol.">
        <title>Phylogenomic analyses indicate that early fungi evolved digesting cell walls of algal ancestors of land plants.</title>
        <authorList>
            <person name="Chang Y."/>
            <person name="Wang S."/>
            <person name="Sekimoto S."/>
            <person name="Aerts A.L."/>
            <person name="Choi C."/>
            <person name="Clum A."/>
            <person name="LaButti K.M."/>
            <person name="Lindquist E.A."/>
            <person name="Yee Ngan C."/>
            <person name="Ohm R.A."/>
            <person name="Salamov A.A."/>
            <person name="Grigoriev I.V."/>
            <person name="Spatafora J.W."/>
            <person name="Berbee M.L."/>
        </authorList>
    </citation>
    <scope>NUCLEOTIDE SEQUENCE [LARGE SCALE GENOMIC DNA]</scope>
    <source>
        <strain evidence="2 3">NRRL 28638</strain>
    </source>
</reference>
<dbReference type="EMBL" id="KQ964455">
    <property type="protein sequence ID" value="KXN72311.1"/>
    <property type="molecule type" value="Genomic_DNA"/>
</dbReference>
<dbReference type="AlphaFoldDB" id="A0A137PBJ4"/>
<evidence type="ECO:0000313" key="3">
    <source>
        <dbReference type="Proteomes" id="UP000070444"/>
    </source>
</evidence>
<feature type="compositionally biased region" description="Polar residues" evidence="1">
    <location>
        <begin position="87"/>
        <end position="96"/>
    </location>
</feature>